<dbReference type="GO" id="GO:0003676">
    <property type="term" value="F:nucleic acid binding"/>
    <property type="evidence" value="ECO:0007669"/>
    <property type="project" value="InterPro"/>
</dbReference>
<dbReference type="EMBL" id="BJXX01000118">
    <property type="protein sequence ID" value="GEN35139.1"/>
    <property type="molecule type" value="Genomic_DNA"/>
</dbReference>
<keyword evidence="2" id="KW-1185">Reference proteome</keyword>
<dbReference type="Proteomes" id="UP000321157">
    <property type="component" value="Unassembled WGS sequence"/>
</dbReference>
<reference evidence="1 2" key="1">
    <citation type="submission" date="2019-07" db="EMBL/GenBank/DDBJ databases">
        <title>Whole genome shotgun sequence of Aneurinibacillus danicus NBRC 102444.</title>
        <authorList>
            <person name="Hosoyama A."/>
            <person name="Uohara A."/>
            <person name="Ohji S."/>
            <person name="Ichikawa N."/>
        </authorList>
    </citation>
    <scope>NUCLEOTIDE SEQUENCE [LARGE SCALE GENOMIC DNA]</scope>
    <source>
        <strain evidence="1 2">NBRC 102444</strain>
    </source>
</reference>
<proteinExistence type="predicted"/>
<organism evidence="1 2">
    <name type="scientific">Aneurinibacillus danicus</name>
    <dbReference type="NCBI Taxonomy" id="267746"/>
    <lineage>
        <taxon>Bacteria</taxon>
        <taxon>Bacillati</taxon>
        <taxon>Bacillota</taxon>
        <taxon>Bacilli</taxon>
        <taxon>Bacillales</taxon>
        <taxon>Paenibacillaceae</taxon>
        <taxon>Aneurinibacillus group</taxon>
        <taxon>Aneurinibacillus</taxon>
    </lineage>
</organism>
<sequence length="138" mass="15603">MGVIHPEDDARFFAKNRIASKIYIIGQAKHYQSEKVHSHEVRELAGSLHLLKSRNFALAGDIYKNLEINAYTPIYAYFITSNYFTSAARQLCLNADIMDVDRILLALTFATNSQYHDGSGTIYEQSLWDALHTVSSIS</sequence>
<comment type="caution">
    <text evidence="1">The sequence shown here is derived from an EMBL/GenBank/DDBJ whole genome shotgun (WGS) entry which is preliminary data.</text>
</comment>
<gene>
    <name evidence="1" type="ORF">ADA01nite_25990</name>
</gene>
<protein>
    <recommendedName>
        <fullName evidence="3">Restriction endonuclease type IV Mrr domain-containing protein</fullName>
    </recommendedName>
</protein>
<accession>A0A511V8L2</accession>
<dbReference type="Gene3D" id="3.40.1350.10">
    <property type="match status" value="1"/>
</dbReference>
<dbReference type="AlphaFoldDB" id="A0A511V8L2"/>
<name>A0A511V8L2_9BACL</name>
<evidence type="ECO:0000313" key="1">
    <source>
        <dbReference type="EMBL" id="GEN35139.1"/>
    </source>
</evidence>
<dbReference type="InterPro" id="IPR011856">
    <property type="entry name" value="tRNA_endonuc-like_dom_sf"/>
</dbReference>
<evidence type="ECO:0008006" key="3">
    <source>
        <dbReference type="Google" id="ProtNLM"/>
    </source>
</evidence>
<evidence type="ECO:0000313" key="2">
    <source>
        <dbReference type="Proteomes" id="UP000321157"/>
    </source>
</evidence>